<dbReference type="Proteomes" id="UP001431209">
    <property type="component" value="Unassembled WGS sequence"/>
</dbReference>
<evidence type="ECO:0000313" key="9">
    <source>
        <dbReference type="Proteomes" id="UP001431209"/>
    </source>
</evidence>
<organism evidence="8 9">
    <name type="scientific">Acrasis kona</name>
    <dbReference type="NCBI Taxonomy" id="1008807"/>
    <lineage>
        <taxon>Eukaryota</taxon>
        <taxon>Discoba</taxon>
        <taxon>Heterolobosea</taxon>
        <taxon>Tetramitia</taxon>
        <taxon>Eutetramitia</taxon>
        <taxon>Acrasidae</taxon>
        <taxon>Acrasis</taxon>
    </lineage>
</organism>
<dbReference type="PRINTS" id="PR00783">
    <property type="entry name" value="MINTRINSICP"/>
</dbReference>
<feature type="transmembrane region" description="Helical" evidence="7">
    <location>
        <begin position="64"/>
        <end position="84"/>
    </location>
</feature>
<evidence type="ECO:0000256" key="4">
    <source>
        <dbReference type="ARBA" id="ARBA00022989"/>
    </source>
</evidence>
<sequence length="264" mass="28659">MHQEDVGPSIASQMFRKISNNPDVSFKWRAIVSEFIGTAFYVFLGAMCQIVAAPNGVRTQLGNIIIALGHAFALVGVTHTFYPISGAHINPVVTISTIVTRNIGVIPGILYISAQLLGGILAAALVLLFAGSDSHLGSFETNDQWRAFGLEITLTYILMTVYLGSTIRSQFLKEDSGLEPVTYLFAHIPVGLIIGSCQLAGPLSGACLNPARVFGPELVSWNFKTYSWIYYTGPVVGGVLASLTFEFVLWTKPQHQTYLSLNRS</sequence>
<keyword evidence="4 7" id="KW-1133">Transmembrane helix</keyword>
<dbReference type="Pfam" id="PF00230">
    <property type="entry name" value="MIP"/>
    <property type="match status" value="1"/>
</dbReference>
<feature type="transmembrane region" description="Helical" evidence="7">
    <location>
        <begin position="228"/>
        <end position="250"/>
    </location>
</feature>
<dbReference type="Gene3D" id="1.20.1080.10">
    <property type="entry name" value="Glycerol uptake facilitator protein"/>
    <property type="match status" value="1"/>
</dbReference>
<comment type="caution">
    <text evidence="8">The sequence shown here is derived from an EMBL/GenBank/DDBJ whole genome shotgun (WGS) entry which is preliminary data.</text>
</comment>
<keyword evidence="6" id="KW-0813">Transport</keyword>
<dbReference type="AlphaFoldDB" id="A0AAW2ZA62"/>
<protein>
    <recommendedName>
        <fullName evidence="10">Aquaporin</fullName>
    </recommendedName>
</protein>
<keyword evidence="3 6" id="KW-0812">Transmembrane</keyword>
<dbReference type="GO" id="GO:0005886">
    <property type="term" value="C:plasma membrane"/>
    <property type="evidence" value="ECO:0007669"/>
    <property type="project" value="TreeGrafter"/>
</dbReference>
<dbReference type="PANTHER" id="PTHR19139:SF199">
    <property type="entry name" value="MIP17260P"/>
    <property type="match status" value="1"/>
</dbReference>
<dbReference type="SUPFAM" id="SSF81338">
    <property type="entry name" value="Aquaporin-like"/>
    <property type="match status" value="1"/>
</dbReference>
<dbReference type="GO" id="GO:0015250">
    <property type="term" value="F:water channel activity"/>
    <property type="evidence" value="ECO:0007669"/>
    <property type="project" value="TreeGrafter"/>
</dbReference>
<evidence type="ECO:0000256" key="7">
    <source>
        <dbReference type="SAM" id="Phobius"/>
    </source>
</evidence>
<keyword evidence="9" id="KW-1185">Reference proteome</keyword>
<accession>A0AAW2ZA62</accession>
<proteinExistence type="inferred from homology"/>
<name>A0AAW2ZA62_9EUKA</name>
<evidence type="ECO:0000256" key="6">
    <source>
        <dbReference type="RuleBase" id="RU000477"/>
    </source>
</evidence>
<dbReference type="PANTHER" id="PTHR19139">
    <property type="entry name" value="AQUAPORIN TRANSPORTER"/>
    <property type="match status" value="1"/>
</dbReference>
<feature type="transmembrane region" description="Helical" evidence="7">
    <location>
        <begin position="184"/>
        <end position="208"/>
    </location>
</feature>
<gene>
    <name evidence="8" type="ORF">AKO1_011949</name>
</gene>
<feature type="transmembrane region" description="Helical" evidence="7">
    <location>
        <begin position="145"/>
        <end position="163"/>
    </location>
</feature>
<comment type="similarity">
    <text evidence="2 6">Belongs to the MIP/aquaporin (TC 1.A.8) family.</text>
</comment>
<evidence type="ECO:0000256" key="5">
    <source>
        <dbReference type="ARBA" id="ARBA00023136"/>
    </source>
</evidence>
<evidence type="ECO:0008006" key="10">
    <source>
        <dbReference type="Google" id="ProtNLM"/>
    </source>
</evidence>
<dbReference type="EMBL" id="JAOPGA020001213">
    <property type="protein sequence ID" value="KAL0486294.1"/>
    <property type="molecule type" value="Genomic_DNA"/>
</dbReference>
<keyword evidence="5 7" id="KW-0472">Membrane</keyword>
<dbReference type="InterPro" id="IPR034294">
    <property type="entry name" value="Aquaporin_transptr"/>
</dbReference>
<dbReference type="InterPro" id="IPR023271">
    <property type="entry name" value="Aquaporin-like"/>
</dbReference>
<evidence type="ECO:0000256" key="2">
    <source>
        <dbReference type="ARBA" id="ARBA00006175"/>
    </source>
</evidence>
<feature type="transmembrane region" description="Helical" evidence="7">
    <location>
        <begin position="105"/>
        <end position="130"/>
    </location>
</feature>
<evidence type="ECO:0000256" key="1">
    <source>
        <dbReference type="ARBA" id="ARBA00004141"/>
    </source>
</evidence>
<evidence type="ECO:0000256" key="3">
    <source>
        <dbReference type="ARBA" id="ARBA00022692"/>
    </source>
</evidence>
<evidence type="ECO:0000313" key="8">
    <source>
        <dbReference type="EMBL" id="KAL0486294.1"/>
    </source>
</evidence>
<reference evidence="8 9" key="1">
    <citation type="submission" date="2024-03" db="EMBL/GenBank/DDBJ databases">
        <title>The Acrasis kona genome and developmental transcriptomes reveal deep origins of eukaryotic multicellular pathways.</title>
        <authorList>
            <person name="Sheikh S."/>
            <person name="Fu C.-J."/>
            <person name="Brown M.W."/>
            <person name="Baldauf S.L."/>
        </authorList>
    </citation>
    <scope>NUCLEOTIDE SEQUENCE [LARGE SCALE GENOMIC DNA]</scope>
    <source>
        <strain evidence="8 9">ATCC MYA-3509</strain>
    </source>
</reference>
<dbReference type="InterPro" id="IPR000425">
    <property type="entry name" value="MIP"/>
</dbReference>
<comment type="subcellular location">
    <subcellularLocation>
        <location evidence="1">Membrane</location>
        <topology evidence="1">Multi-pass membrane protein</topology>
    </subcellularLocation>
</comment>
<feature type="transmembrane region" description="Helical" evidence="7">
    <location>
        <begin position="35"/>
        <end position="52"/>
    </location>
</feature>